<keyword evidence="1" id="KW-1015">Disulfide bond</keyword>
<dbReference type="PANTHER" id="PTHR24253">
    <property type="entry name" value="TRANSMEMBRANE PROTEASE SERINE"/>
    <property type="match status" value="1"/>
</dbReference>
<evidence type="ECO:0000313" key="4">
    <source>
        <dbReference type="WBParaSite" id="PDA_v2.g8415.t1"/>
    </source>
</evidence>
<evidence type="ECO:0000259" key="2">
    <source>
        <dbReference type="PROSITE" id="PS50240"/>
    </source>
</evidence>
<dbReference type="AlphaFoldDB" id="A0A914QWH4"/>
<evidence type="ECO:0000313" key="3">
    <source>
        <dbReference type="Proteomes" id="UP000887578"/>
    </source>
</evidence>
<dbReference type="PROSITE" id="PS50240">
    <property type="entry name" value="TRYPSIN_DOM"/>
    <property type="match status" value="1"/>
</dbReference>
<name>A0A914QWH4_9BILA</name>
<dbReference type="WBParaSite" id="PDA_v2.g8415.t1">
    <property type="protein sequence ID" value="PDA_v2.g8415.t1"/>
    <property type="gene ID" value="PDA_v2.g8415"/>
</dbReference>
<reference evidence="4" key="1">
    <citation type="submission" date="2022-11" db="UniProtKB">
        <authorList>
            <consortium name="WormBaseParasite"/>
        </authorList>
    </citation>
    <scope>IDENTIFICATION</scope>
</reference>
<dbReference type="InterPro" id="IPR009003">
    <property type="entry name" value="Peptidase_S1_PA"/>
</dbReference>
<dbReference type="Pfam" id="PF00089">
    <property type="entry name" value="Trypsin"/>
    <property type="match status" value="2"/>
</dbReference>
<sequence>MIPLIPTKVTKQNTFSHRLALIHFKDPTNDDPLDKEKGLKFSTHIRPICLADFEKFSEGSSVTVIGSGFNWLSTNKGESKVLKAEITVRNSSKCNNFTELNQDRIVCAGEAFVGIREGDEGAPLLVFYQKRFYLIAIFYLPGIAPLCNQLIHNHTNVRCISNVIPIESTKKKFSCGAVLEPSSRRQRAIGKDLQHLQPWYCKVYIQDLEQCSGTLISYKHVLTVAHCLRDTKFDDCSIHCGIGFESISKIAKVRNHSDFKEGNLENDIAVIELENEIDFDGNVGAACLTKDDEIINKNSDLIAVGNDLGIPKTAISIELKASGSANCQA</sequence>
<dbReference type="GO" id="GO:0006508">
    <property type="term" value="P:proteolysis"/>
    <property type="evidence" value="ECO:0007669"/>
    <property type="project" value="InterPro"/>
</dbReference>
<keyword evidence="3" id="KW-1185">Reference proteome</keyword>
<dbReference type="Proteomes" id="UP000887578">
    <property type="component" value="Unplaced"/>
</dbReference>
<dbReference type="InterPro" id="IPR043504">
    <property type="entry name" value="Peptidase_S1_PA_chymotrypsin"/>
</dbReference>
<proteinExistence type="predicted"/>
<feature type="domain" description="Peptidase S1" evidence="2">
    <location>
        <begin position="1"/>
        <end position="205"/>
    </location>
</feature>
<dbReference type="Gene3D" id="2.40.10.10">
    <property type="entry name" value="Trypsin-like serine proteases"/>
    <property type="match status" value="2"/>
</dbReference>
<organism evidence="3 4">
    <name type="scientific">Panagrolaimus davidi</name>
    <dbReference type="NCBI Taxonomy" id="227884"/>
    <lineage>
        <taxon>Eukaryota</taxon>
        <taxon>Metazoa</taxon>
        <taxon>Ecdysozoa</taxon>
        <taxon>Nematoda</taxon>
        <taxon>Chromadorea</taxon>
        <taxon>Rhabditida</taxon>
        <taxon>Tylenchina</taxon>
        <taxon>Panagrolaimomorpha</taxon>
        <taxon>Panagrolaimoidea</taxon>
        <taxon>Panagrolaimidae</taxon>
        <taxon>Panagrolaimus</taxon>
    </lineage>
</organism>
<protein>
    <submittedName>
        <fullName evidence="4">Peptidase S1 domain-containing protein</fullName>
    </submittedName>
</protein>
<accession>A0A914QWH4</accession>
<dbReference type="PRINTS" id="PR00722">
    <property type="entry name" value="CHYMOTRYPSIN"/>
</dbReference>
<evidence type="ECO:0000256" key="1">
    <source>
        <dbReference type="ARBA" id="ARBA00023157"/>
    </source>
</evidence>
<dbReference type="PANTHER" id="PTHR24253:SF153">
    <property type="entry name" value="SERINE PROTEASE HEPSIN"/>
    <property type="match status" value="1"/>
</dbReference>
<dbReference type="SUPFAM" id="SSF50494">
    <property type="entry name" value="Trypsin-like serine proteases"/>
    <property type="match status" value="2"/>
</dbReference>
<dbReference type="InterPro" id="IPR001314">
    <property type="entry name" value="Peptidase_S1A"/>
</dbReference>
<dbReference type="GO" id="GO:0004252">
    <property type="term" value="F:serine-type endopeptidase activity"/>
    <property type="evidence" value="ECO:0007669"/>
    <property type="project" value="InterPro"/>
</dbReference>
<dbReference type="InterPro" id="IPR001254">
    <property type="entry name" value="Trypsin_dom"/>
</dbReference>